<proteinExistence type="predicted"/>
<reference evidence="1 2" key="1">
    <citation type="submission" date="2020-06" db="EMBL/GenBank/DDBJ databases">
        <authorList>
            <person name="Jo H."/>
        </authorList>
    </citation>
    <scope>NUCLEOTIDE SEQUENCE [LARGE SCALE GENOMIC DNA]</scope>
    <source>
        <strain evidence="1 2">I46</strain>
    </source>
</reference>
<dbReference type="EMBL" id="CP058316">
    <property type="protein sequence ID" value="QLD12329.1"/>
    <property type="molecule type" value="Genomic_DNA"/>
</dbReference>
<dbReference type="Proteomes" id="UP000509638">
    <property type="component" value="Chromosome"/>
</dbReference>
<dbReference type="Gene3D" id="3.40.50.1820">
    <property type="entry name" value="alpha/beta hydrolase"/>
    <property type="match status" value="1"/>
</dbReference>
<name>A0A7D5F9X8_9MICO</name>
<dbReference type="RefSeq" id="WP_178012992.1">
    <property type="nucleotide sequence ID" value="NZ_CP058316.1"/>
</dbReference>
<sequence length="411" mass="41428">MELGRRSRALVRATVRMRVRLRRRARASRWRGAVALSTVALLAATATLAPAAASSAFAPATVAGPAAAAAGDRVVRFGDAAAEDGRAVLLVHGWLSTTLPTEAGQSAFARSPFARPVQWKDGSGEPVGRGMSASLQQRLEAVPGLAVYAFDYSANSAGWVGSNGSAENLAAAIRSIAAAVHGPVDIVTHSMGGLALRYALRDTPGLTDLIGEVVTVGTPTEGSDIANVAVDIAAVIRATMSTLPVLQTLVLPWIGAVCNNQLAGDALDGCDLPPVIRTGIAALGPGGTALRAGSDDLADLPDWPSGLRVHAIAGDAVVSLPLATGATWDAHLGDGLVAEPSATAGSDDATVVTCRTQLAPGLGGILSVLSGEVAAPPFGGACGHDAIFANLEVVDAVLSDLGHPPTARAQG</sequence>
<organism evidence="1 2">
    <name type="scientific">Microbacterium oleivorans</name>
    <dbReference type="NCBI Taxonomy" id="273677"/>
    <lineage>
        <taxon>Bacteria</taxon>
        <taxon>Bacillati</taxon>
        <taxon>Actinomycetota</taxon>
        <taxon>Actinomycetes</taxon>
        <taxon>Micrococcales</taxon>
        <taxon>Microbacteriaceae</taxon>
        <taxon>Microbacterium</taxon>
    </lineage>
</organism>
<dbReference type="InterPro" id="IPR029058">
    <property type="entry name" value="AB_hydrolase_fold"/>
</dbReference>
<dbReference type="SUPFAM" id="SSF53474">
    <property type="entry name" value="alpha/beta-Hydrolases"/>
    <property type="match status" value="1"/>
</dbReference>
<protein>
    <submittedName>
        <fullName evidence="1">Uncharacterized protein</fullName>
    </submittedName>
</protein>
<evidence type="ECO:0000313" key="1">
    <source>
        <dbReference type="EMBL" id="QLD12329.1"/>
    </source>
</evidence>
<dbReference type="AlphaFoldDB" id="A0A7D5F9X8"/>
<evidence type="ECO:0000313" key="2">
    <source>
        <dbReference type="Proteomes" id="UP000509638"/>
    </source>
</evidence>
<gene>
    <name evidence="1" type="ORF">HW566_11410</name>
</gene>
<accession>A0A7D5F9X8</accession>